<evidence type="ECO:0000256" key="8">
    <source>
        <dbReference type="RuleBase" id="RU003664"/>
    </source>
</evidence>
<dbReference type="EMBL" id="BMFO01000001">
    <property type="protein sequence ID" value="GGF85835.1"/>
    <property type="molecule type" value="Genomic_DNA"/>
</dbReference>
<comment type="catalytic activity">
    <reaction evidence="7 8">
        <text>UDP-N-acetyl-alpha-D-muramoyl-L-alanine + D-glutamate + ATP = UDP-N-acetyl-alpha-D-muramoyl-L-alanyl-D-glutamate + ADP + phosphate + H(+)</text>
        <dbReference type="Rhea" id="RHEA:16429"/>
        <dbReference type="ChEBI" id="CHEBI:15378"/>
        <dbReference type="ChEBI" id="CHEBI:29986"/>
        <dbReference type="ChEBI" id="CHEBI:30616"/>
        <dbReference type="ChEBI" id="CHEBI:43474"/>
        <dbReference type="ChEBI" id="CHEBI:83898"/>
        <dbReference type="ChEBI" id="CHEBI:83900"/>
        <dbReference type="ChEBI" id="CHEBI:456216"/>
        <dbReference type="EC" id="6.3.2.9"/>
    </reaction>
</comment>
<evidence type="ECO:0000256" key="3">
    <source>
        <dbReference type="ARBA" id="ARBA00022490"/>
    </source>
</evidence>
<keyword evidence="6 7" id="KW-0067">ATP-binding</keyword>
<keyword evidence="4 7" id="KW-0436">Ligase</keyword>
<keyword evidence="5 7" id="KW-0547">Nucleotide-binding</keyword>
<dbReference type="SUPFAM" id="SSF53623">
    <property type="entry name" value="MurD-like peptide ligases, catalytic domain"/>
    <property type="match status" value="1"/>
</dbReference>
<dbReference type="Gene3D" id="3.40.1190.10">
    <property type="entry name" value="Mur-like, catalytic domain"/>
    <property type="match status" value="1"/>
</dbReference>
<reference evidence="11" key="2">
    <citation type="submission" date="2020-09" db="EMBL/GenBank/DDBJ databases">
        <authorList>
            <person name="Sun Q."/>
            <person name="Zhou Y."/>
        </authorList>
    </citation>
    <scope>NUCLEOTIDE SEQUENCE</scope>
    <source>
        <strain evidence="11">CGMCC 1.12726</strain>
    </source>
</reference>
<dbReference type="Pfam" id="PF02875">
    <property type="entry name" value="Mur_ligase_C"/>
    <property type="match status" value="1"/>
</dbReference>
<dbReference type="PANTHER" id="PTHR43692:SF1">
    <property type="entry name" value="UDP-N-ACETYLMURAMOYLALANINE--D-GLUTAMATE LIGASE"/>
    <property type="match status" value="1"/>
</dbReference>
<comment type="caution">
    <text evidence="11">The sequence shown here is derived from an EMBL/GenBank/DDBJ whole genome shotgun (WGS) entry which is preliminary data.</text>
</comment>
<dbReference type="PANTHER" id="PTHR43692">
    <property type="entry name" value="UDP-N-ACETYLMURAMOYLALANINE--D-GLUTAMATE LIGASE"/>
    <property type="match status" value="1"/>
</dbReference>
<keyword evidence="7 8" id="KW-0131">Cell cycle</keyword>
<keyword evidence="7 8" id="KW-0132">Cell division</keyword>
<name>A0A917FIM4_9GAMM</name>
<proteinExistence type="inferred from homology"/>
<feature type="domain" description="Mur ligase central" evidence="10">
    <location>
        <begin position="115"/>
        <end position="281"/>
    </location>
</feature>
<dbReference type="Gene3D" id="3.90.190.20">
    <property type="entry name" value="Mur ligase, C-terminal domain"/>
    <property type="match status" value="1"/>
</dbReference>
<dbReference type="Pfam" id="PF08245">
    <property type="entry name" value="Mur_ligase_M"/>
    <property type="match status" value="1"/>
</dbReference>
<dbReference type="GO" id="GO:0005524">
    <property type="term" value="F:ATP binding"/>
    <property type="evidence" value="ECO:0007669"/>
    <property type="project" value="UniProtKB-UniRule"/>
</dbReference>
<reference evidence="11" key="1">
    <citation type="journal article" date="2014" name="Int. J. Syst. Evol. Microbiol.">
        <title>Complete genome sequence of Corynebacterium casei LMG S-19264T (=DSM 44701T), isolated from a smear-ripened cheese.</title>
        <authorList>
            <consortium name="US DOE Joint Genome Institute (JGI-PGF)"/>
            <person name="Walter F."/>
            <person name="Albersmeier A."/>
            <person name="Kalinowski J."/>
            <person name="Ruckert C."/>
        </authorList>
    </citation>
    <scope>NUCLEOTIDE SEQUENCE</scope>
    <source>
        <strain evidence="11">CGMCC 1.12726</strain>
    </source>
</reference>
<evidence type="ECO:0000256" key="1">
    <source>
        <dbReference type="ARBA" id="ARBA00004496"/>
    </source>
</evidence>
<evidence type="ECO:0000256" key="4">
    <source>
        <dbReference type="ARBA" id="ARBA00022598"/>
    </source>
</evidence>
<dbReference type="Proteomes" id="UP000632858">
    <property type="component" value="Unassembled WGS sequence"/>
</dbReference>
<dbReference type="RefSeq" id="WP_425488552.1">
    <property type="nucleotide sequence ID" value="NZ_BMFO01000001.1"/>
</dbReference>
<dbReference type="NCBIfam" id="TIGR01087">
    <property type="entry name" value="murD"/>
    <property type="match status" value="1"/>
</dbReference>
<evidence type="ECO:0000256" key="2">
    <source>
        <dbReference type="ARBA" id="ARBA00004752"/>
    </source>
</evidence>
<evidence type="ECO:0000259" key="10">
    <source>
        <dbReference type="Pfam" id="PF08245"/>
    </source>
</evidence>
<comment type="pathway">
    <text evidence="2 7 8">Cell wall biogenesis; peptidoglycan biosynthesis.</text>
</comment>
<gene>
    <name evidence="7 11" type="primary">murD</name>
    <name evidence="11" type="ORF">GCM10010960_04850</name>
</gene>
<dbReference type="InterPro" id="IPR036615">
    <property type="entry name" value="Mur_ligase_C_dom_sf"/>
</dbReference>
<sequence>MTALALEGKRLAVWGYGREGKAALAYLRRRYPEQPVTVFCSEAEAEAIRADGDPLVACHPAPKAEDLAVFDVVVKSPGISKYAPEALAAEAQGTRFVGGTAVWFAAHPDARCVCVTATKGKSTVSSLIAHLLRSAGRRTALVGNIGLPLLETMDWREQPEFWVIELSSYQTFEAVSPEVAVMLNFYPEHLDWHGSEAAYFADKSALITRTHPRTAVLNRESAPVAALAAETDAAVRWFNDADGWHADGHRLLRGGVEVMDLRELPMPGQHNAGNVCAALTAIEALGLDAAALAPHCRSFRPLPHRLQTLGESGGLRYVNDSISTTPFAGIAALECFRQEPVAILVGGYDRGLDWDAFAEYVAAHPPKAIIAMGQNGPRIAERLRAVADPGFALSEAADLPDAVVKARAALPDGGVVLLSPGAPSFGAYADYVARGRHFAELAGFDPNAISKIPGLGLD</sequence>
<dbReference type="AlphaFoldDB" id="A0A917FIM4"/>
<keyword evidence="7 8" id="KW-0133">Cell shape</keyword>
<keyword evidence="3 7" id="KW-0963">Cytoplasm</keyword>
<dbReference type="GO" id="GO:0009252">
    <property type="term" value="P:peptidoglycan biosynthetic process"/>
    <property type="evidence" value="ECO:0007669"/>
    <property type="project" value="UniProtKB-UniRule"/>
</dbReference>
<dbReference type="GO" id="GO:0005737">
    <property type="term" value="C:cytoplasm"/>
    <property type="evidence" value="ECO:0007669"/>
    <property type="project" value="UniProtKB-SubCell"/>
</dbReference>
<dbReference type="GO" id="GO:0008360">
    <property type="term" value="P:regulation of cell shape"/>
    <property type="evidence" value="ECO:0007669"/>
    <property type="project" value="UniProtKB-KW"/>
</dbReference>
<dbReference type="GO" id="GO:0051301">
    <property type="term" value="P:cell division"/>
    <property type="evidence" value="ECO:0007669"/>
    <property type="project" value="UniProtKB-KW"/>
</dbReference>
<dbReference type="GO" id="GO:0071555">
    <property type="term" value="P:cell wall organization"/>
    <property type="evidence" value="ECO:0007669"/>
    <property type="project" value="UniProtKB-KW"/>
</dbReference>
<keyword evidence="12" id="KW-1185">Reference proteome</keyword>
<dbReference type="EC" id="6.3.2.9" evidence="7 8"/>
<comment type="similarity">
    <text evidence="7">Belongs to the MurCDEF family.</text>
</comment>
<dbReference type="SUPFAM" id="SSF53244">
    <property type="entry name" value="MurD-like peptide ligases, peptide-binding domain"/>
    <property type="match status" value="1"/>
</dbReference>
<dbReference type="InterPro" id="IPR005762">
    <property type="entry name" value="MurD"/>
</dbReference>
<comment type="function">
    <text evidence="7 8">Cell wall formation. Catalyzes the addition of glutamate to the nucleotide precursor UDP-N-acetylmuramoyl-L-alanine (UMA).</text>
</comment>
<dbReference type="Gene3D" id="3.40.50.720">
    <property type="entry name" value="NAD(P)-binding Rossmann-like Domain"/>
    <property type="match status" value="1"/>
</dbReference>
<dbReference type="HAMAP" id="MF_00639">
    <property type="entry name" value="MurD"/>
    <property type="match status" value="1"/>
</dbReference>
<evidence type="ECO:0000313" key="12">
    <source>
        <dbReference type="Proteomes" id="UP000632858"/>
    </source>
</evidence>
<accession>A0A917FIM4</accession>
<dbReference type="InterPro" id="IPR036565">
    <property type="entry name" value="Mur-like_cat_sf"/>
</dbReference>
<evidence type="ECO:0000256" key="5">
    <source>
        <dbReference type="ARBA" id="ARBA00022741"/>
    </source>
</evidence>
<organism evidence="11 12">
    <name type="scientific">Arenimonas maotaiensis</name>
    <dbReference type="NCBI Taxonomy" id="1446479"/>
    <lineage>
        <taxon>Bacteria</taxon>
        <taxon>Pseudomonadati</taxon>
        <taxon>Pseudomonadota</taxon>
        <taxon>Gammaproteobacteria</taxon>
        <taxon>Lysobacterales</taxon>
        <taxon>Lysobacteraceae</taxon>
        <taxon>Arenimonas</taxon>
    </lineage>
</organism>
<evidence type="ECO:0000256" key="7">
    <source>
        <dbReference type="HAMAP-Rule" id="MF_00639"/>
    </source>
</evidence>
<keyword evidence="7 8" id="KW-0573">Peptidoglycan synthesis</keyword>
<comment type="subcellular location">
    <subcellularLocation>
        <location evidence="1 7 8">Cytoplasm</location>
    </subcellularLocation>
</comment>
<evidence type="ECO:0000313" key="11">
    <source>
        <dbReference type="EMBL" id="GGF85835.1"/>
    </source>
</evidence>
<keyword evidence="7 8" id="KW-0961">Cell wall biogenesis/degradation</keyword>
<feature type="domain" description="Mur ligase C-terminal" evidence="9">
    <location>
        <begin position="304"/>
        <end position="420"/>
    </location>
</feature>
<evidence type="ECO:0000256" key="6">
    <source>
        <dbReference type="ARBA" id="ARBA00022840"/>
    </source>
</evidence>
<protein>
    <recommendedName>
        <fullName evidence="7 8">UDP-N-acetylmuramoylalanine--D-glutamate ligase</fullName>
        <ecNumber evidence="7 8">6.3.2.9</ecNumber>
    </recommendedName>
    <alternativeName>
        <fullName evidence="7">D-glutamic acid-adding enzyme</fullName>
    </alternativeName>
    <alternativeName>
        <fullName evidence="7">UDP-N-acetylmuramoyl-L-alanyl-D-glutamate synthetase</fullName>
    </alternativeName>
</protein>
<evidence type="ECO:0000259" key="9">
    <source>
        <dbReference type="Pfam" id="PF02875"/>
    </source>
</evidence>
<dbReference type="GO" id="GO:0008764">
    <property type="term" value="F:UDP-N-acetylmuramoylalanine-D-glutamate ligase activity"/>
    <property type="evidence" value="ECO:0007669"/>
    <property type="project" value="UniProtKB-UniRule"/>
</dbReference>
<dbReference type="InterPro" id="IPR013221">
    <property type="entry name" value="Mur_ligase_cen"/>
</dbReference>
<dbReference type="InterPro" id="IPR004101">
    <property type="entry name" value="Mur_ligase_C"/>
</dbReference>
<comment type="caution">
    <text evidence="7">Lacks conserved residue(s) required for the propagation of feature annotation.</text>
</comment>